<organism evidence="1 3">
    <name type="scientific">Xanthobacter flavus</name>
    <dbReference type="NCBI Taxonomy" id="281"/>
    <lineage>
        <taxon>Bacteria</taxon>
        <taxon>Pseudomonadati</taxon>
        <taxon>Pseudomonadota</taxon>
        <taxon>Alphaproteobacteria</taxon>
        <taxon>Hyphomicrobiales</taxon>
        <taxon>Xanthobacteraceae</taxon>
        <taxon>Xanthobacter</taxon>
    </lineage>
</organism>
<gene>
    <name evidence="2" type="ORF">GGQ86_003461</name>
    <name evidence="1" type="ORF">XFLAVUS301_34810</name>
</gene>
<accession>A0A9W6FMU4</accession>
<protein>
    <submittedName>
        <fullName evidence="1">Uncharacterized protein</fullName>
    </submittedName>
</protein>
<dbReference type="Proteomes" id="UP001245370">
    <property type="component" value="Unassembled WGS sequence"/>
</dbReference>
<dbReference type="EMBL" id="BSDO01000005">
    <property type="protein sequence ID" value="GLI23807.1"/>
    <property type="molecule type" value="Genomic_DNA"/>
</dbReference>
<reference evidence="1" key="1">
    <citation type="submission" date="2022-12" db="EMBL/GenBank/DDBJ databases">
        <title>Reference genome sequencing for broad-spectrum identification of bacterial and archaeal isolates by mass spectrometry.</title>
        <authorList>
            <person name="Sekiguchi Y."/>
            <person name="Tourlousse D.M."/>
        </authorList>
    </citation>
    <scope>NUCLEOTIDE SEQUENCE</scope>
    <source>
        <strain evidence="1">301</strain>
    </source>
</reference>
<comment type="caution">
    <text evidence="1">The sequence shown here is derived from an EMBL/GenBank/DDBJ whole genome shotgun (WGS) entry which is preliminary data.</text>
</comment>
<dbReference type="RefSeq" id="WP_281808646.1">
    <property type="nucleotide sequence ID" value="NZ_BSDO01000005.1"/>
</dbReference>
<dbReference type="Proteomes" id="UP001144397">
    <property type="component" value="Unassembled WGS sequence"/>
</dbReference>
<evidence type="ECO:0000313" key="1">
    <source>
        <dbReference type="EMBL" id="GLI23807.1"/>
    </source>
</evidence>
<dbReference type="AlphaFoldDB" id="A0A9W6FMU4"/>
<reference evidence="2 4" key="2">
    <citation type="submission" date="2023-07" db="EMBL/GenBank/DDBJ databases">
        <title>Genomic Encyclopedia of Type Strains, Phase IV (KMG-IV): sequencing the most valuable type-strain genomes for metagenomic binning, comparative biology and taxonomic classification.</title>
        <authorList>
            <person name="Goeker M."/>
        </authorList>
    </citation>
    <scope>NUCLEOTIDE SEQUENCE [LARGE SCALE GENOMIC DNA]</scope>
    <source>
        <strain evidence="2 4">DSM 338</strain>
    </source>
</reference>
<dbReference type="GeneID" id="95764261"/>
<evidence type="ECO:0000313" key="4">
    <source>
        <dbReference type="Proteomes" id="UP001245370"/>
    </source>
</evidence>
<name>A0A9W6FMU4_XANFL</name>
<evidence type="ECO:0000313" key="3">
    <source>
        <dbReference type="Proteomes" id="UP001144397"/>
    </source>
</evidence>
<dbReference type="EMBL" id="JAVDPY010000006">
    <property type="protein sequence ID" value="MDR6334971.1"/>
    <property type="molecule type" value="Genomic_DNA"/>
</dbReference>
<evidence type="ECO:0000313" key="2">
    <source>
        <dbReference type="EMBL" id="MDR6334971.1"/>
    </source>
</evidence>
<keyword evidence="4" id="KW-1185">Reference proteome</keyword>
<proteinExistence type="predicted"/>
<sequence length="71" mass="7635">MPSGTHALNLQPLVDGAPASVTPFPAHLARQSNLPRLADAQVAQRREETLVEELNRVLANIGRLSAPQESI</sequence>